<dbReference type="RefSeq" id="XP_033387436.1">
    <property type="nucleotide sequence ID" value="XM_033527035.1"/>
</dbReference>
<accession>A0A6A5Y232</accession>
<dbReference type="InterPro" id="IPR000415">
    <property type="entry name" value="Nitroreductase-like"/>
</dbReference>
<dbReference type="GO" id="GO:0005737">
    <property type="term" value="C:cytoplasm"/>
    <property type="evidence" value="ECO:0007669"/>
    <property type="project" value="UniProtKB-SubCell"/>
</dbReference>
<comment type="subcellular location">
    <subcellularLocation>
        <location evidence="2">Cytoplasm</location>
    </subcellularLocation>
    <subcellularLocation>
        <location evidence="1">Nucleus</location>
    </subcellularLocation>
</comment>
<dbReference type="Proteomes" id="UP000799778">
    <property type="component" value="Unassembled WGS sequence"/>
</dbReference>
<feature type="region of interest" description="Disordered" evidence="7">
    <location>
        <begin position="182"/>
        <end position="202"/>
    </location>
</feature>
<dbReference type="InterPro" id="IPR029479">
    <property type="entry name" value="Nitroreductase"/>
</dbReference>
<dbReference type="InterPro" id="IPR033877">
    <property type="entry name" value="Frm2/Hbn1"/>
</dbReference>
<evidence type="ECO:0000313" key="9">
    <source>
        <dbReference type="EMBL" id="KAF2019097.1"/>
    </source>
</evidence>
<evidence type="ECO:0000256" key="2">
    <source>
        <dbReference type="ARBA" id="ARBA00004496"/>
    </source>
</evidence>
<protein>
    <submittedName>
        <fullName evidence="9">Nitroreductase</fullName>
    </submittedName>
</protein>
<evidence type="ECO:0000256" key="1">
    <source>
        <dbReference type="ARBA" id="ARBA00004123"/>
    </source>
</evidence>
<keyword evidence="4" id="KW-0963">Cytoplasm</keyword>
<dbReference type="PANTHER" id="PTHR43035">
    <property type="entry name" value="FATTY ACID REPRESSION MUTANT PROTEIN 2-RELATED"/>
    <property type="match status" value="1"/>
</dbReference>
<reference evidence="9" key="1">
    <citation type="journal article" date="2020" name="Stud. Mycol.">
        <title>101 Dothideomycetes genomes: a test case for predicting lifestyles and emergence of pathogens.</title>
        <authorList>
            <person name="Haridas S."/>
            <person name="Albert R."/>
            <person name="Binder M."/>
            <person name="Bloem J."/>
            <person name="Labutti K."/>
            <person name="Salamov A."/>
            <person name="Andreopoulos B."/>
            <person name="Baker S."/>
            <person name="Barry K."/>
            <person name="Bills G."/>
            <person name="Bluhm B."/>
            <person name="Cannon C."/>
            <person name="Castanera R."/>
            <person name="Culley D."/>
            <person name="Daum C."/>
            <person name="Ezra D."/>
            <person name="Gonzalez J."/>
            <person name="Henrissat B."/>
            <person name="Kuo A."/>
            <person name="Liang C."/>
            <person name="Lipzen A."/>
            <person name="Lutzoni F."/>
            <person name="Magnuson J."/>
            <person name="Mondo S."/>
            <person name="Nolan M."/>
            <person name="Ohm R."/>
            <person name="Pangilinan J."/>
            <person name="Park H.-J."/>
            <person name="Ramirez L."/>
            <person name="Alfaro M."/>
            <person name="Sun H."/>
            <person name="Tritt A."/>
            <person name="Yoshinaga Y."/>
            <person name="Zwiers L.-H."/>
            <person name="Turgeon B."/>
            <person name="Goodwin S."/>
            <person name="Spatafora J."/>
            <person name="Crous P."/>
            <person name="Grigoriev I."/>
        </authorList>
    </citation>
    <scope>NUCLEOTIDE SEQUENCE</scope>
    <source>
        <strain evidence="9">CBS 175.79</strain>
    </source>
</reference>
<dbReference type="Gene3D" id="3.40.109.10">
    <property type="entry name" value="NADH Oxidase"/>
    <property type="match status" value="1"/>
</dbReference>
<dbReference type="OrthoDB" id="2138173at2759"/>
<dbReference type="Pfam" id="PF00881">
    <property type="entry name" value="Nitroreductase"/>
    <property type="match status" value="1"/>
</dbReference>
<proteinExistence type="inferred from homology"/>
<evidence type="ECO:0000313" key="10">
    <source>
        <dbReference type="Proteomes" id="UP000799778"/>
    </source>
</evidence>
<keyword evidence="10" id="KW-1185">Reference proteome</keyword>
<dbReference type="EMBL" id="ML978067">
    <property type="protein sequence ID" value="KAF2019097.1"/>
    <property type="molecule type" value="Genomic_DNA"/>
</dbReference>
<feature type="domain" description="Nitroreductase" evidence="8">
    <location>
        <begin position="12"/>
        <end position="178"/>
    </location>
</feature>
<evidence type="ECO:0000256" key="4">
    <source>
        <dbReference type="ARBA" id="ARBA00022490"/>
    </source>
</evidence>
<dbReference type="GeneID" id="54284432"/>
<dbReference type="GO" id="GO:0005634">
    <property type="term" value="C:nucleus"/>
    <property type="evidence" value="ECO:0007669"/>
    <property type="project" value="UniProtKB-SubCell"/>
</dbReference>
<evidence type="ECO:0000259" key="8">
    <source>
        <dbReference type="Pfam" id="PF00881"/>
    </source>
</evidence>
<keyword evidence="6" id="KW-0539">Nucleus</keyword>
<name>A0A6A5Y232_9PLEO</name>
<evidence type="ECO:0000256" key="7">
    <source>
        <dbReference type="SAM" id="MobiDB-lite"/>
    </source>
</evidence>
<organism evidence="9 10">
    <name type="scientific">Aaosphaeria arxii CBS 175.79</name>
    <dbReference type="NCBI Taxonomy" id="1450172"/>
    <lineage>
        <taxon>Eukaryota</taxon>
        <taxon>Fungi</taxon>
        <taxon>Dikarya</taxon>
        <taxon>Ascomycota</taxon>
        <taxon>Pezizomycotina</taxon>
        <taxon>Dothideomycetes</taxon>
        <taxon>Pleosporomycetidae</taxon>
        <taxon>Pleosporales</taxon>
        <taxon>Pleosporales incertae sedis</taxon>
        <taxon>Aaosphaeria</taxon>
    </lineage>
</organism>
<dbReference type="PANTHER" id="PTHR43035:SF1">
    <property type="entry name" value="FATTY ACID REPRESSION MUTANT PROTEIN 2-RELATED"/>
    <property type="match status" value="1"/>
</dbReference>
<dbReference type="GO" id="GO:0034599">
    <property type="term" value="P:cellular response to oxidative stress"/>
    <property type="evidence" value="ECO:0007669"/>
    <property type="project" value="InterPro"/>
</dbReference>
<dbReference type="AlphaFoldDB" id="A0A6A5Y232"/>
<dbReference type="GO" id="GO:0016491">
    <property type="term" value="F:oxidoreductase activity"/>
    <property type="evidence" value="ECO:0007669"/>
    <property type="project" value="UniProtKB-KW"/>
</dbReference>
<evidence type="ECO:0000256" key="6">
    <source>
        <dbReference type="ARBA" id="ARBA00023242"/>
    </source>
</evidence>
<evidence type="ECO:0000256" key="5">
    <source>
        <dbReference type="ARBA" id="ARBA00023002"/>
    </source>
</evidence>
<gene>
    <name evidence="9" type="ORF">BU24DRAFT_418698</name>
</gene>
<keyword evidence="5" id="KW-0560">Oxidoreductase</keyword>
<dbReference type="FunFam" id="3.40.109.10:FF:000001">
    <property type="entry name" value="Nitroreductase family"/>
    <property type="match status" value="1"/>
</dbReference>
<comment type="similarity">
    <text evidence="3">Belongs to the nitroreductase family.</text>
</comment>
<sequence>MASTTPFLTAVQGRRSIYTITKELPIPTSRILEIVHEALEHAPSPFNVRSCRCIVLFGDEHDKLWRHAYEITQKDSPQAIPILGPKIEGYAAGAGSVLFFDDTSAYGSLTPRFAALSKQFPEWEEHSSGMHQFIVWTALTAENLGCSLQHYQQGITPYVKELYDVPESWNLKSQLVFGGRAGEVPDPKPKTGLESALKSFGA</sequence>
<evidence type="ECO:0000256" key="3">
    <source>
        <dbReference type="ARBA" id="ARBA00007118"/>
    </source>
</evidence>
<dbReference type="SUPFAM" id="SSF55469">
    <property type="entry name" value="FMN-dependent nitroreductase-like"/>
    <property type="match status" value="1"/>
</dbReference>